<comment type="catalytic activity">
    <reaction evidence="7">
        <text>a 2'-deoxyadenosine in DNA + S-adenosyl-L-methionine = an N(6)-methyl-2'-deoxyadenosine in DNA + S-adenosyl-L-homocysteine + H(+)</text>
        <dbReference type="Rhea" id="RHEA:15197"/>
        <dbReference type="Rhea" id="RHEA-COMP:12418"/>
        <dbReference type="Rhea" id="RHEA-COMP:12419"/>
        <dbReference type="ChEBI" id="CHEBI:15378"/>
        <dbReference type="ChEBI" id="CHEBI:57856"/>
        <dbReference type="ChEBI" id="CHEBI:59789"/>
        <dbReference type="ChEBI" id="CHEBI:90615"/>
        <dbReference type="ChEBI" id="CHEBI:90616"/>
        <dbReference type="EC" id="2.1.1.72"/>
    </reaction>
</comment>
<dbReference type="eggNOG" id="COG0286">
    <property type="taxonomic scope" value="Bacteria"/>
</dbReference>
<comment type="similarity">
    <text evidence="1">Belongs to the N(4)/N(6)-methyltransferase family.</text>
</comment>
<dbReference type="InterPro" id="IPR038333">
    <property type="entry name" value="T1MK-like_N_sf"/>
</dbReference>
<dbReference type="Pfam" id="PF02384">
    <property type="entry name" value="N6_Mtase"/>
    <property type="match status" value="1"/>
</dbReference>
<evidence type="ECO:0000259" key="8">
    <source>
        <dbReference type="Pfam" id="PF02384"/>
    </source>
</evidence>
<dbReference type="EC" id="2.1.1.72" evidence="2"/>
<feature type="domain" description="DNA methylase adenine-specific" evidence="8">
    <location>
        <begin position="144"/>
        <end position="465"/>
    </location>
</feature>
<dbReference type="InterPro" id="IPR051537">
    <property type="entry name" value="DNA_Adenine_Mtase"/>
</dbReference>
<dbReference type="InterPro" id="IPR029063">
    <property type="entry name" value="SAM-dependent_MTases_sf"/>
</dbReference>
<dbReference type="Proteomes" id="UP000007519">
    <property type="component" value="Chromosome"/>
</dbReference>
<dbReference type="InterPro" id="IPR003356">
    <property type="entry name" value="DNA_methylase_A-5"/>
</dbReference>
<evidence type="ECO:0000256" key="4">
    <source>
        <dbReference type="ARBA" id="ARBA00022679"/>
    </source>
</evidence>
<dbReference type="OrthoDB" id="9814572at2"/>
<dbReference type="GO" id="GO:0009307">
    <property type="term" value="P:DNA restriction-modification system"/>
    <property type="evidence" value="ECO:0007669"/>
    <property type="project" value="UniProtKB-KW"/>
</dbReference>
<feature type="domain" description="N6 adenine-specific DNA methyltransferase N-terminal" evidence="9">
    <location>
        <begin position="6"/>
        <end position="134"/>
    </location>
</feature>
<keyword evidence="4 10" id="KW-0808">Transferase</keyword>
<dbReference type="GO" id="GO:0003677">
    <property type="term" value="F:DNA binding"/>
    <property type="evidence" value="ECO:0007669"/>
    <property type="project" value="InterPro"/>
</dbReference>
<dbReference type="GO" id="GO:0009007">
    <property type="term" value="F:site-specific DNA-methyltransferase (adenine-specific) activity"/>
    <property type="evidence" value="ECO:0007669"/>
    <property type="project" value="UniProtKB-EC"/>
</dbReference>
<gene>
    <name evidence="10" type="primary">hsdM</name>
    <name evidence="10" type="ordered locus">SGRA_3415</name>
</gene>
<reference evidence="10 11" key="1">
    <citation type="journal article" date="2012" name="Stand. Genomic Sci.">
        <title>Complete genome sequencing and analysis of Saprospira grandis str. Lewin, a predatory marine bacterium.</title>
        <authorList>
            <person name="Saw J.H."/>
            <person name="Yuryev A."/>
            <person name="Kanbe M."/>
            <person name="Hou S."/>
            <person name="Young A.G."/>
            <person name="Aizawa S."/>
            <person name="Alam M."/>
        </authorList>
    </citation>
    <scope>NUCLEOTIDE SEQUENCE [LARGE SCALE GENOMIC DNA]</scope>
    <source>
        <strain evidence="10 11">Lewin</strain>
    </source>
</reference>
<dbReference type="AlphaFoldDB" id="H6L1R2"/>
<evidence type="ECO:0000256" key="7">
    <source>
        <dbReference type="ARBA" id="ARBA00047942"/>
    </source>
</evidence>
<dbReference type="EMBL" id="CP002831">
    <property type="protein sequence ID" value="AFC26140.1"/>
    <property type="molecule type" value="Genomic_DNA"/>
</dbReference>
<dbReference type="KEGG" id="sgn:SGRA_3415"/>
<dbReference type="GO" id="GO:0032259">
    <property type="term" value="P:methylation"/>
    <property type="evidence" value="ECO:0007669"/>
    <property type="project" value="UniProtKB-KW"/>
</dbReference>
<evidence type="ECO:0000256" key="1">
    <source>
        <dbReference type="ARBA" id="ARBA00006594"/>
    </source>
</evidence>
<evidence type="ECO:0000259" key="9">
    <source>
        <dbReference type="Pfam" id="PF12161"/>
    </source>
</evidence>
<keyword evidence="3 10" id="KW-0489">Methyltransferase</keyword>
<proteinExistence type="inferred from homology"/>
<dbReference type="InterPro" id="IPR022749">
    <property type="entry name" value="D12N6_MeTrfase_N"/>
</dbReference>
<keyword evidence="6" id="KW-0680">Restriction system</keyword>
<dbReference type="REBASE" id="45857">
    <property type="entry name" value="M.SgrLORF3415P"/>
</dbReference>
<dbReference type="PROSITE" id="PS00092">
    <property type="entry name" value="N6_MTASE"/>
    <property type="match status" value="1"/>
</dbReference>
<protein>
    <recommendedName>
        <fullName evidence="2">site-specific DNA-methyltransferase (adenine-specific)</fullName>
        <ecNumber evidence="2">2.1.1.72</ecNumber>
    </recommendedName>
</protein>
<evidence type="ECO:0000256" key="5">
    <source>
        <dbReference type="ARBA" id="ARBA00022691"/>
    </source>
</evidence>
<organism evidence="10 11">
    <name type="scientific">Saprospira grandis (strain Lewin)</name>
    <dbReference type="NCBI Taxonomy" id="984262"/>
    <lineage>
        <taxon>Bacteria</taxon>
        <taxon>Pseudomonadati</taxon>
        <taxon>Bacteroidota</taxon>
        <taxon>Saprospiria</taxon>
        <taxon>Saprospirales</taxon>
        <taxon>Saprospiraceae</taxon>
        <taxon>Saprospira</taxon>
    </lineage>
</organism>
<evidence type="ECO:0000256" key="2">
    <source>
        <dbReference type="ARBA" id="ARBA00011900"/>
    </source>
</evidence>
<evidence type="ECO:0000313" key="11">
    <source>
        <dbReference type="Proteomes" id="UP000007519"/>
    </source>
</evidence>
<dbReference type="InterPro" id="IPR002052">
    <property type="entry name" value="DNA_methylase_N6_adenine_CS"/>
</dbReference>
<dbReference type="GO" id="GO:0008170">
    <property type="term" value="F:N-methyltransferase activity"/>
    <property type="evidence" value="ECO:0007669"/>
    <property type="project" value="InterPro"/>
</dbReference>
<keyword evidence="11" id="KW-1185">Reference proteome</keyword>
<dbReference type="STRING" id="984262.SGRA_3415"/>
<dbReference type="Gene3D" id="3.40.50.150">
    <property type="entry name" value="Vaccinia Virus protein VP39"/>
    <property type="match status" value="1"/>
</dbReference>
<dbReference type="RefSeq" id="WP_015693734.1">
    <property type="nucleotide sequence ID" value="NC_016940.1"/>
</dbReference>
<dbReference type="PRINTS" id="PR00507">
    <property type="entry name" value="N12N6MTFRASE"/>
</dbReference>
<evidence type="ECO:0000256" key="3">
    <source>
        <dbReference type="ARBA" id="ARBA00022603"/>
    </source>
</evidence>
<name>H6L1R2_SAPGL</name>
<sequence length="501" mass="57121">MITGELRNDIDKIWNYFWSGGVTNPVTVIEQLTYLMFLQELDNRQNAQDQLAALFGEGYEKKVFFEEDQESLRWSNLKEMTPEARFEKMRDEVFPFMREELSQGKSKENVSIFARYMQNASFMIPSAKLLDQVVLALSSVNYKDSDTKGDLYEYLLSKLSSAGKNGQFRTPRHIIRLMVDMMQPNVQDTICDPSAGTAGFLVEAADYVRKNHQEALVKSENQAHFRSKMFSALEFDPTMVRVGAMNLFVHGIEQPLLRDINALSPRNADLEESCSLILANPPFKGTVDKDDLDEELTKVVKTKKSELLFLAQILRLLKNGGRAAVIIPDGVLFGSSKAHKEIRKQLVENQELQAVISMPSGVFKPYAGVSTAILIFTKTNAGGTDKVWFYDMQADGFSLDDKRQFLGKEGQAQSHEENNLPDILQRWAKLEEEDNRSRTDQSFMVPLAELQENDYDLSINRYKEIQYEAVAYDPPQEIIQKIQQDLQSSLKELSDLQQLLD</sequence>
<keyword evidence="5" id="KW-0949">S-adenosyl-L-methionine</keyword>
<dbReference type="Pfam" id="PF12161">
    <property type="entry name" value="HsdM_N"/>
    <property type="match status" value="1"/>
</dbReference>
<dbReference type="PANTHER" id="PTHR42933">
    <property type="entry name" value="SLR6095 PROTEIN"/>
    <property type="match status" value="1"/>
</dbReference>
<dbReference type="PANTHER" id="PTHR42933:SF3">
    <property type="entry name" value="TYPE I RESTRICTION ENZYME MJAVIII METHYLASE SUBUNIT"/>
    <property type="match status" value="1"/>
</dbReference>
<dbReference type="Gene3D" id="1.20.1260.30">
    <property type="match status" value="1"/>
</dbReference>
<dbReference type="HOGENOM" id="CLU_018284_5_0_10"/>
<evidence type="ECO:0000256" key="6">
    <source>
        <dbReference type="ARBA" id="ARBA00022747"/>
    </source>
</evidence>
<dbReference type="SUPFAM" id="SSF53335">
    <property type="entry name" value="S-adenosyl-L-methionine-dependent methyltransferases"/>
    <property type="match status" value="1"/>
</dbReference>
<evidence type="ECO:0000313" key="10">
    <source>
        <dbReference type="EMBL" id="AFC26140.1"/>
    </source>
</evidence>
<accession>H6L1R2</accession>